<keyword evidence="3" id="KW-1185">Reference proteome</keyword>
<sequence>MPKSLSSISETQGSKPPKNMVSTLYFRFHWRRLALPVPNEMGCAGVRKASRRSAARASNEAGVDEQYDVHLRKLLMDVVFRFTEMGRQEEALPWFSELKALGMPGTDELDTSTPLLRRSGSPRKRDEPQIKKETSYWMDSLPKSNNASIPSRLASGSTLPVDKGKGKEIAPPAAAIGSTPRVEKGKAKEVKPPSSSGTNGHRLADEEIFSPEQPEHNVDLQGLGTWAPPRATISLALAVVTSWLASSAWQAAVWLAREWVVALWVGQIAQARARAAVALWVVPAWGVLVA</sequence>
<reference evidence="2" key="1">
    <citation type="journal article" date="2022" name="New Phytol.">
        <title>Evolutionary transition to the ectomycorrhizal habit in the genomes of a hyperdiverse lineage of mushroom-forming fungi.</title>
        <authorList>
            <person name="Looney B."/>
            <person name="Miyauchi S."/>
            <person name="Morin E."/>
            <person name="Drula E."/>
            <person name="Courty P.E."/>
            <person name="Kohler A."/>
            <person name="Kuo A."/>
            <person name="LaButti K."/>
            <person name="Pangilinan J."/>
            <person name="Lipzen A."/>
            <person name="Riley R."/>
            <person name="Andreopoulos W."/>
            <person name="He G."/>
            <person name="Johnson J."/>
            <person name="Nolan M."/>
            <person name="Tritt A."/>
            <person name="Barry K.W."/>
            <person name="Grigoriev I.V."/>
            <person name="Nagy L.G."/>
            <person name="Hibbett D."/>
            <person name="Henrissat B."/>
            <person name="Matheny P.B."/>
            <person name="Labbe J."/>
            <person name="Martin F.M."/>
        </authorList>
    </citation>
    <scope>NUCLEOTIDE SEQUENCE</scope>
    <source>
        <strain evidence="2">BPL690</strain>
    </source>
</reference>
<feature type="compositionally biased region" description="Basic and acidic residues" evidence="1">
    <location>
        <begin position="181"/>
        <end position="191"/>
    </location>
</feature>
<feature type="region of interest" description="Disordered" evidence="1">
    <location>
        <begin position="105"/>
        <end position="202"/>
    </location>
</feature>
<feature type="compositionally biased region" description="Polar residues" evidence="1">
    <location>
        <begin position="142"/>
        <end position="158"/>
    </location>
</feature>
<accession>A0AAD4MDC2</accession>
<evidence type="ECO:0000256" key="1">
    <source>
        <dbReference type="SAM" id="MobiDB-lite"/>
    </source>
</evidence>
<protein>
    <submittedName>
        <fullName evidence="2">Uncharacterized protein</fullName>
    </submittedName>
</protein>
<gene>
    <name evidence="2" type="ORF">B0F90DRAFT_156012</name>
</gene>
<evidence type="ECO:0000313" key="3">
    <source>
        <dbReference type="Proteomes" id="UP001203297"/>
    </source>
</evidence>
<feature type="compositionally biased region" description="Basic and acidic residues" evidence="1">
    <location>
        <begin position="123"/>
        <end position="134"/>
    </location>
</feature>
<evidence type="ECO:0000313" key="2">
    <source>
        <dbReference type="EMBL" id="KAI0308301.1"/>
    </source>
</evidence>
<dbReference type="AlphaFoldDB" id="A0AAD4MDC2"/>
<name>A0AAD4MDC2_9AGAM</name>
<proteinExistence type="predicted"/>
<comment type="caution">
    <text evidence="2">The sequence shown here is derived from an EMBL/GenBank/DDBJ whole genome shotgun (WGS) entry which is preliminary data.</text>
</comment>
<organism evidence="2 3">
    <name type="scientific">Multifurca ochricompacta</name>
    <dbReference type="NCBI Taxonomy" id="376703"/>
    <lineage>
        <taxon>Eukaryota</taxon>
        <taxon>Fungi</taxon>
        <taxon>Dikarya</taxon>
        <taxon>Basidiomycota</taxon>
        <taxon>Agaricomycotina</taxon>
        <taxon>Agaricomycetes</taxon>
        <taxon>Russulales</taxon>
        <taxon>Russulaceae</taxon>
        <taxon>Multifurca</taxon>
    </lineage>
</organism>
<dbReference type="EMBL" id="WTXG01000001">
    <property type="protein sequence ID" value="KAI0308301.1"/>
    <property type="molecule type" value="Genomic_DNA"/>
</dbReference>
<dbReference type="Proteomes" id="UP001203297">
    <property type="component" value="Unassembled WGS sequence"/>
</dbReference>